<dbReference type="EMBL" id="LSMT01000358">
    <property type="protein sequence ID" value="PFX19493.1"/>
    <property type="molecule type" value="Genomic_DNA"/>
</dbReference>
<evidence type="ECO:0000256" key="1">
    <source>
        <dbReference type="SAM" id="MobiDB-lite"/>
    </source>
</evidence>
<feature type="compositionally biased region" description="Polar residues" evidence="1">
    <location>
        <begin position="78"/>
        <end position="90"/>
    </location>
</feature>
<evidence type="ECO:0000313" key="3">
    <source>
        <dbReference type="EMBL" id="PFX19493.1"/>
    </source>
</evidence>
<feature type="domain" description="Cyclic nucleotide-binding" evidence="2">
    <location>
        <begin position="238"/>
        <end position="343"/>
    </location>
</feature>
<dbReference type="Gene3D" id="2.60.120.10">
    <property type="entry name" value="Jelly Rolls"/>
    <property type="match status" value="2"/>
</dbReference>
<dbReference type="InterPro" id="IPR018490">
    <property type="entry name" value="cNMP-bd_dom_sf"/>
</dbReference>
<feature type="region of interest" description="Disordered" evidence="1">
    <location>
        <begin position="72"/>
        <end position="91"/>
    </location>
</feature>
<dbReference type="AlphaFoldDB" id="A0A2B4RRT6"/>
<evidence type="ECO:0000259" key="2">
    <source>
        <dbReference type="PROSITE" id="PS50042"/>
    </source>
</evidence>
<dbReference type="SMART" id="SM00100">
    <property type="entry name" value="cNMP"/>
    <property type="match status" value="1"/>
</dbReference>
<dbReference type="SUPFAM" id="SSF51206">
    <property type="entry name" value="cAMP-binding domain-like"/>
    <property type="match status" value="2"/>
</dbReference>
<dbReference type="Proteomes" id="UP000225706">
    <property type="component" value="Unassembled WGS sequence"/>
</dbReference>
<reference evidence="4" key="1">
    <citation type="journal article" date="2017" name="bioRxiv">
        <title>Comparative analysis of the genomes of Stylophora pistillata and Acropora digitifera provides evidence for extensive differences between species of corals.</title>
        <authorList>
            <person name="Voolstra C.R."/>
            <person name="Li Y."/>
            <person name="Liew Y.J."/>
            <person name="Baumgarten S."/>
            <person name="Zoccola D."/>
            <person name="Flot J.-F."/>
            <person name="Tambutte S."/>
            <person name="Allemand D."/>
            <person name="Aranda M."/>
        </authorList>
    </citation>
    <scope>NUCLEOTIDE SEQUENCE [LARGE SCALE GENOMIC DNA]</scope>
</reference>
<feature type="compositionally biased region" description="Polar residues" evidence="1">
    <location>
        <begin position="19"/>
        <end position="33"/>
    </location>
</feature>
<protein>
    <submittedName>
        <fullName evidence="3">Cyclic nucleotide-binding domain-containing protein 2</fullName>
    </submittedName>
</protein>
<comment type="caution">
    <text evidence="3">The sequence shown here is derived from an EMBL/GenBank/DDBJ whole genome shotgun (WGS) entry which is preliminary data.</text>
</comment>
<dbReference type="OrthoDB" id="166212at2759"/>
<dbReference type="InterPro" id="IPR014710">
    <property type="entry name" value="RmlC-like_jellyroll"/>
</dbReference>
<accession>A0A2B4RRT6</accession>
<dbReference type="CDD" id="cd00038">
    <property type="entry name" value="CAP_ED"/>
    <property type="match status" value="1"/>
</dbReference>
<feature type="region of interest" description="Disordered" evidence="1">
    <location>
        <begin position="1"/>
        <end position="48"/>
    </location>
</feature>
<proteinExistence type="predicted"/>
<sequence>MDGIGSIRHVRSAGRMGQRTYSATTVSSTDDNISVSSGYSSRRSHGSKTGADYWSIRAAAGISRMKNARGLRRGSIFPSDNNGSSETSSAKGHRLSIYSLSELAEVGIKMRRRRRSTMDSWGKNRTPGETKYFDKLLPPLELFRRAVKLVQMSASLCQYKYEKDTEEETQMTHTVFTQYITEQENQMEAELAFDASFFKANRKMRVAAEVKLILSIHPEQRTEQQLAKVLFSLRSIRSFAEYPQRIQQKLVKVGWFETHKTKRAILRQGHIPQAFYFVLSGSAVVTVLGENESFARTVHFLRRGDSFGELAILHDTRRQSTVISREAIELLVISKEDFVDIFMLAGGIKNINDPDHQKFIKSIDFLKGWPVELMASNPKKCLFHFFRSGSVLARDSNHSDWIYIIKSGSCQVLKKLREVKSCLTQHNDRVVGFENVKSQVPKASSRDKLQRVKAKLSVVTLLLPKMHLRSGIITHESDDDNDSGNEEKAADVLAIDKVAAAQKLFATGGNVNSNRNSPVEKSIKFVGFREASPPISRRKGVVSAPKTSLIISTDEQSNNLKNIIELERKLSSEPRIVQRTPSETNFVDDVQSRKLSNTTRVLPRRLQKRTTPDYRGNNMLPLPTVEEENFPSSSTSPIPRCQRISLQVDAGDYEQRPRTDSNTRPRTLPSPSRRTSRVRKSTVTPPSEELSEEEKKLPLHKISVIDEGEQRPTEVRITEADLHPMFVQVALLSKGDCFGVSSMVFDEQPSLSLVSNGAECIMISKKFYLAHCTDAMKRRLLVTETPYPNDESLQKSLQDKVNWDAYRRKTLKSLVRELPRKQRRVDDLLVHRRTKRDMSLGEDLKEALRKIQRKDDDTC</sequence>
<dbReference type="STRING" id="50429.A0A2B4RRT6"/>
<dbReference type="PANTHER" id="PTHR23011:SF28">
    <property type="entry name" value="CYCLIC NUCLEOTIDE-BINDING DOMAIN CONTAINING PROTEIN"/>
    <property type="match status" value="1"/>
</dbReference>
<dbReference type="InterPro" id="IPR000595">
    <property type="entry name" value="cNMP-bd_dom"/>
</dbReference>
<name>A0A2B4RRT6_STYPI</name>
<organism evidence="3 4">
    <name type="scientific">Stylophora pistillata</name>
    <name type="common">Smooth cauliflower coral</name>
    <dbReference type="NCBI Taxonomy" id="50429"/>
    <lineage>
        <taxon>Eukaryota</taxon>
        <taxon>Metazoa</taxon>
        <taxon>Cnidaria</taxon>
        <taxon>Anthozoa</taxon>
        <taxon>Hexacorallia</taxon>
        <taxon>Scleractinia</taxon>
        <taxon>Astrocoeniina</taxon>
        <taxon>Pocilloporidae</taxon>
        <taxon>Stylophora</taxon>
    </lineage>
</organism>
<feature type="compositionally biased region" description="Low complexity" evidence="1">
    <location>
        <begin position="664"/>
        <end position="673"/>
    </location>
</feature>
<feature type="compositionally biased region" description="Basic and acidic residues" evidence="1">
    <location>
        <begin position="653"/>
        <end position="663"/>
    </location>
</feature>
<dbReference type="PROSITE" id="PS50042">
    <property type="entry name" value="CNMP_BINDING_3"/>
    <property type="match status" value="1"/>
</dbReference>
<dbReference type="Pfam" id="PF00027">
    <property type="entry name" value="cNMP_binding"/>
    <property type="match status" value="1"/>
</dbReference>
<evidence type="ECO:0000313" key="4">
    <source>
        <dbReference type="Proteomes" id="UP000225706"/>
    </source>
</evidence>
<keyword evidence="4" id="KW-1185">Reference proteome</keyword>
<feature type="region of interest" description="Disordered" evidence="1">
    <location>
        <begin position="597"/>
        <end position="695"/>
    </location>
</feature>
<gene>
    <name evidence="3" type="primary">Cnbd2</name>
    <name evidence="3" type="ORF">AWC38_SpisGene16086</name>
</gene>
<dbReference type="PANTHER" id="PTHR23011">
    <property type="entry name" value="CYCLIC NUCLEOTIDE-BINDING DOMAIN CONTAINING PROTEIN"/>
    <property type="match status" value="1"/>
</dbReference>